<evidence type="ECO:0000313" key="2">
    <source>
        <dbReference type="Proteomes" id="UP001732700"/>
    </source>
</evidence>
<keyword evidence="2" id="KW-1185">Reference proteome</keyword>
<evidence type="ECO:0000313" key="1">
    <source>
        <dbReference type="EnsemblPlants" id="AVESA.00010b.r2.3AG0404890.1.CDS"/>
    </source>
</evidence>
<protein>
    <submittedName>
        <fullName evidence="1">Uncharacterized protein</fullName>
    </submittedName>
</protein>
<name>A0ACD5VAR2_AVESA</name>
<dbReference type="Proteomes" id="UP001732700">
    <property type="component" value="Chromosome 3A"/>
</dbReference>
<reference evidence="1" key="1">
    <citation type="submission" date="2021-05" db="EMBL/GenBank/DDBJ databases">
        <authorList>
            <person name="Scholz U."/>
            <person name="Mascher M."/>
            <person name="Fiebig A."/>
        </authorList>
    </citation>
    <scope>NUCLEOTIDE SEQUENCE [LARGE SCALE GENOMIC DNA]</scope>
</reference>
<organism evidence="1 2">
    <name type="scientific">Avena sativa</name>
    <name type="common">Oat</name>
    <dbReference type="NCBI Taxonomy" id="4498"/>
    <lineage>
        <taxon>Eukaryota</taxon>
        <taxon>Viridiplantae</taxon>
        <taxon>Streptophyta</taxon>
        <taxon>Embryophyta</taxon>
        <taxon>Tracheophyta</taxon>
        <taxon>Spermatophyta</taxon>
        <taxon>Magnoliopsida</taxon>
        <taxon>Liliopsida</taxon>
        <taxon>Poales</taxon>
        <taxon>Poaceae</taxon>
        <taxon>BOP clade</taxon>
        <taxon>Pooideae</taxon>
        <taxon>Poodae</taxon>
        <taxon>Poeae</taxon>
        <taxon>Poeae Chloroplast Group 1 (Aveneae type)</taxon>
        <taxon>Aveninae</taxon>
        <taxon>Avena</taxon>
    </lineage>
</organism>
<dbReference type="EnsemblPlants" id="AVESA.00010b.r2.3AG0404890.1">
    <property type="protein sequence ID" value="AVESA.00010b.r2.3AG0404890.1.CDS"/>
    <property type="gene ID" value="AVESA.00010b.r2.3AG0404890"/>
</dbReference>
<accession>A0ACD5VAR2</accession>
<proteinExistence type="predicted"/>
<reference evidence="1" key="2">
    <citation type="submission" date="2025-09" db="UniProtKB">
        <authorList>
            <consortium name="EnsemblPlants"/>
        </authorList>
    </citation>
    <scope>IDENTIFICATION</scope>
</reference>
<sequence>MDYYCVTVLVAVLLVTVGTHIYLVRRRGRGGGRCVPPGSLGVPLIGHTLGFVRSMRANRVDQFFRDRISRYGAVSKLSLLGRPTALLAGPAANKFVFFNPSLVLGRAASLPHILGERSLLALHGDDHRRIRGALMDFLGPEMLRVHVGRIDAQVRQHLQDSWAGRTAVTVHPLMKRLTFDIITALVLGNNNEVKGALDRDLVNIFEGAMAIPVNLPFTAYRRSILASRRARLILQGIMRDKKARRRLQEEEEDKDDDLLSCLLSMTDNHGQQLLSNDEIVDNTLATVVAAHGSLAALMTFMVRQLADDPDTLAAMVEEHEEIAKNKAPGEALVWDDLSKMTFTWRVAQETLRLVPPVFGSSRVAVDDIEYKGYCIPKGWQVFWVADVTHRDPRIFPDPAKFDPSRFSTRMPACSFAAFGAGPRMCPGIDLVRIETLVTMHHLVRNFTWKLSGERNTFVRDPFPSPLHGLPIQLRQAAQRLS</sequence>